<dbReference type="EMBL" id="CP019478">
    <property type="protein sequence ID" value="UQC87187.1"/>
    <property type="molecule type" value="Genomic_DNA"/>
</dbReference>
<feature type="transmembrane region" description="Helical" evidence="1">
    <location>
        <begin position="206"/>
        <end position="227"/>
    </location>
</feature>
<dbReference type="RefSeq" id="XP_049148798.1">
    <property type="nucleotide sequence ID" value="XM_049291652.1"/>
</dbReference>
<reference evidence="2" key="1">
    <citation type="journal article" date="2021" name="Mol. Plant Microbe Interact.">
        <title>Complete Genome Sequence of the Plant-Pathogenic Fungus Colletotrichum lupini.</title>
        <authorList>
            <person name="Baroncelli R."/>
            <person name="Pensec F."/>
            <person name="Da Lio D."/>
            <person name="Boufleur T."/>
            <person name="Vicente I."/>
            <person name="Sarrocco S."/>
            <person name="Picot A."/>
            <person name="Baraldi E."/>
            <person name="Sukno S."/>
            <person name="Thon M."/>
            <person name="Le Floch G."/>
        </authorList>
    </citation>
    <scope>NUCLEOTIDE SEQUENCE</scope>
    <source>
        <strain evidence="2">IMI 504893</strain>
    </source>
</reference>
<evidence type="ECO:0000256" key="1">
    <source>
        <dbReference type="SAM" id="Phobius"/>
    </source>
</evidence>
<proteinExistence type="predicted"/>
<feature type="transmembrane region" description="Helical" evidence="1">
    <location>
        <begin position="73"/>
        <end position="91"/>
    </location>
</feature>
<feature type="transmembrane region" description="Helical" evidence="1">
    <location>
        <begin position="103"/>
        <end position="136"/>
    </location>
</feature>
<keyword evidence="1" id="KW-1133">Transmembrane helix</keyword>
<organism evidence="2 3">
    <name type="scientific">Colletotrichum lupini</name>
    <dbReference type="NCBI Taxonomy" id="145971"/>
    <lineage>
        <taxon>Eukaryota</taxon>
        <taxon>Fungi</taxon>
        <taxon>Dikarya</taxon>
        <taxon>Ascomycota</taxon>
        <taxon>Pezizomycotina</taxon>
        <taxon>Sordariomycetes</taxon>
        <taxon>Hypocreomycetidae</taxon>
        <taxon>Glomerellales</taxon>
        <taxon>Glomerellaceae</taxon>
        <taxon>Colletotrichum</taxon>
        <taxon>Colletotrichum acutatum species complex</taxon>
    </lineage>
</organism>
<evidence type="ECO:0000313" key="2">
    <source>
        <dbReference type="EMBL" id="UQC87187.1"/>
    </source>
</evidence>
<name>A0A9Q8WLI0_9PEZI</name>
<keyword evidence="3" id="KW-1185">Reference proteome</keyword>
<feature type="transmembrane region" description="Helical" evidence="1">
    <location>
        <begin position="50"/>
        <end position="67"/>
    </location>
</feature>
<keyword evidence="1" id="KW-0812">Transmembrane</keyword>
<dbReference type="KEGG" id="clup:CLUP02_12689"/>
<keyword evidence="1" id="KW-0472">Membrane</keyword>
<dbReference type="Proteomes" id="UP000830671">
    <property type="component" value="Chromosome 6"/>
</dbReference>
<gene>
    <name evidence="2" type="ORF">CLUP02_12689</name>
</gene>
<evidence type="ECO:0000313" key="3">
    <source>
        <dbReference type="Proteomes" id="UP000830671"/>
    </source>
</evidence>
<dbReference type="AlphaFoldDB" id="A0A9Q8WLI0"/>
<sequence>MFIDILRDASANFAAYFKEVRRCFQRIYRRAYGQDESSQQDEEIQQRGRAANSLIILIVGIFTTNFSMSGSTVAQLVFGIVYGIAVSALYLPMNRRTRLRTGLALAGVLPGAVYIFSDGLTLHIVSMIIISAAAGIETQRHFRIRSNGGIDDSVLRPQSSVESLLVTWLIVVCGNAKEVSHFIQAGVVLCLDVLSSTTATQVLMRFFLRVILVTMAIACLVQQFLPLSRSMILDRRSEVADVSQRQNVWPRAEVLTVVGFFVTPGMALLYKEVREELCPRLYRWLLGRGRPRENEERVFPENDDLPTWSDLEEARELRAGVEQWMN</sequence>
<accession>A0A9Q8WLI0</accession>
<protein>
    <submittedName>
        <fullName evidence="2">Uncharacterized protein</fullName>
    </submittedName>
</protein>
<dbReference type="GeneID" id="73346662"/>